<keyword evidence="4" id="KW-0812">Transmembrane</keyword>
<evidence type="ECO:0000256" key="6">
    <source>
        <dbReference type="ARBA" id="ARBA00022989"/>
    </source>
</evidence>
<dbReference type="InterPro" id="IPR029044">
    <property type="entry name" value="Nucleotide-diphossugar_trans"/>
</dbReference>
<sequence>MTKNIIQKPYYHSRNEHFWSSWSLPTSSFWINLGLSSSNTANQLTNSISGSNSLNWESPTRPLLGKGITLHDRLKSWRNAPLPEPASWVQFNLQTCRDEIIRKNSNSDLLKRAHLMWAKLNSTHIRDKREELIGYLEEADRRGAFSPKNWGVGRGIVFTAGNVDTFSRVLLTVRMLREHLKCNLPVEIFSFPGEEADSKTKESLEALNAKLRIIGWAQKDPNRNKNFHIKASALVTCSFREPLYLDSDNLPAVMEPGTIESLWETKGYKKLGALFWPDYWKTHSDSPIWLLIGTQCRDEWEQEAGQLLIDKSQHLDALLLSEAMLKDWKYWFQLSDGDKDIFRFAMLALRKRWALPGRYLGAAGLSWNTLTGYCGHTMLQHDPEGRPLFIHMNLLKLIGSGISQGSTFKRTRTVDVQLLSNESASDYGVEADMLANADETGKAIIEAPGPVRRRAAFERGLKAFFHGGNISPLCVDIEWQNPGLEPIDGLVESENPLKIVQWDDDPRLKAFEDRYYNMGGQTSAVGF</sequence>
<keyword evidence="10" id="KW-1185">Reference proteome</keyword>
<dbReference type="AlphaFoldDB" id="A0AAV0BS98"/>
<organism evidence="9 10">
    <name type="scientific">Phakopsora pachyrhizi</name>
    <name type="common">Asian soybean rust disease fungus</name>
    <dbReference type="NCBI Taxonomy" id="170000"/>
    <lineage>
        <taxon>Eukaryota</taxon>
        <taxon>Fungi</taxon>
        <taxon>Dikarya</taxon>
        <taxon>Basidiomycota</taxon>
        <taxon>Pucciniomycotina</taxon>
        <taxon>Pucciniomycetes</taxon>
        <taxon>Pucciniales</taxon>
        <taxon>Phakopsoraceae</taxon>
        <taxon>Phakopsora</taxon>
    </lineage>
</organism>
<evidence type="ECO:0000313" key="10">
    <source>
        <dbReference type="Proteomes" id="UP001153365"/>
    </source>
</evidence>
<name>A0AAV0BS98_PHAPC</name>
<evidence type="ECO:0000256" key="5">
    <source>
        <dbReference type="ARBA" id="ARBA00022968"/>
    </source>
</evidence>
<dbReference type="GO" id="GO:0000139">
    <property type="term" value="C:Golgi membrane"/>
    <property type="evidence" value="ECO:0007669"/>
    <property type="project" value="UniProtKB-SubCell"/>
</dbReference>
<dbReference type="GO" id="GO:0000026">
    <property type="term" value="F:alpha-1,2-mannosyltransferase activity"/>
    <property type="evidence" value="ECO:0007669"/>
    <property type="project" value="TreeGrafter"/>
</dbReference>
<proteinExistence type="inferred from homology"/>
<comment type="similarity">
    <text evidence="2">Belongs to the MNN1/MNT family.</text>
</comment>
<evidence type="ECO:0000256" key="3">
    <source>
        <dbReference type="ARBA" id="ARBA00022679"/>
    </source>
</evidence>
<keyword evidence="7" id="KW-0333">Golgi apparatus</keyword>
<evidence type="ECO:0000256" key="2">
    <source>
        <dbReference type="ARBA" id="ARBA00009105"/>
    </source>
</evidence>
<comment type="caution">
    <text evidence="9">The sequence shown here is derived from an EMBL/GenBank/DDBJ whole genome shotgun (WGS) entry which is preliminary data.</text>
</comment>
<protein>
    <submittedName>
        <fullName evidence="9">Family 71 glycosyltransferase</fullName>
    </submittedName>
</protein>
<evidence type="ECO:0000256" key="8">
    <source>
        <dbReference type="ARBA" id="ARBA00023136"/>
    </source>
</evidence>
<accession>A0AAV0BS98</accession>
<keyword evidence="5" id="KW-0735">Signal-anchor</keyword>
<evidence type="ECO:0000256" key="4">
    <source>
        <dbReference type="ARBA" id="ARBA00022692"/>
    </source>
</evidence>
<dbReference type="Pfam" id="PF11051">
    <property type="entry name" value="Mannosyl_trans3"/>
    <property type="match status" value="2"/>
</dbReference>
<dbReference type="GO" id="GO:0046354">
    <property type="term" value="P:mannan biosynthetic process"/>
    <property type="evidence" value="ECO:0007669"/>
    <property type="project" value="TreeGrafter"/>
</dbReference>
<dbReference type="EMBL" id="CALTRL010006266">
    <property type="protein sequence ID" value="CAH7690316.1"/>
    <property type="molecule type" value="Genomic_DNA"/>
</dbReference>
<keyword evidence="8" id="KW-0472">Membrane</keyword>
<dbReference type="PANTHER" id="PTHR31646:SF1">
    <property type="entry name" value="ALPHA-1,2-MANNOSYLTRANSFERASE MNN2"/>
    <property type="match status" value="1"/>
</dbReference>
<gene>
    <name evidence="9" type="ORF">PPACK8108_LOCUS25629</name>
</gene>
<dbReference type="SUPFAM" id="SSF53448">
    <property type="entry name" value="Nucleotide-diphospho-sugar transferases"/>
    <property type="match status" value="1"/>
</dbReference>
<reference evidence="9" key="1">
    <citation type="submission" date="2022-06" db="EMBL/GenBank/DDBJ databases">
        <authorList>
            <consortium name="SYNGENTA / RWTH Aachen University"/>
        </authorList>
    </citation>
    <scope>NUCLEOTIDE SEQUENCE</scope>
</reference>
<comment type="subcellular location">
    <subcellularLocation>
        <location evidence="1">Golgi apparatus membrane</location>
        <topology evidence="1">Single-pass type II membrane protein</topology>
    </subcellularLocation>
</comment>
<dbReference type="InterPro" id="IPR022751">
    <property type="entry name" value="Alpha_mannosyltransferase"/>
</dbReference>
<dbReference type="PANTHER" id="PTHR31646">
    <property type="entry name" value="ALPHA-1,2-MANNOSYLTRANSFERASE MNN2"/>
    <property type="match status" value="1"/>
</dbReference>
<evidence type="ECO:0000256" key="7">
    <source>
        <dbReference type="ARBA" id="ARBA00023034"/>
    </source>
</evidence>
<keyword evidence="3" id="KW-0808">Transferase</keyword>
<evidence type="ECO:0000313" key="9">
    <source>
        <dbReference type="EMBL" id="CAH7690316.1"/>
    </source>
</evidence>
<evidence type="ECO:0000256" key="1">
    <source>
        <dbReference type="ARBA" id="ARBA00004323"/>
    </source>
</evidence>
<keyword evidence="6" id="KW-1133">Transmembrane helix</keyword>
<dbReference type="Proteomes" id="UP001153365">
    <property type="component" value="Unassembled WGS sequence"/>
</dbReference>